<reference evidence="2 3" key="1">
    <citation type="journal article" date="2010" name="PLoS ONE">
        <title>The glycobiome of the rumen bacterium Butyrivibrio proteoclasticus B316(T) highlights adaptation to a polysaccharide-rich environment.</title>
        <authorList>
            <person name="Kelly W.J."/>
            <person name="Leahy S.C."/>
            <person name="Altermann E."/>
            <person name="Yeoman C.J."/>
            <person name="Dunne J.C."/>
            <person name="Kong Z."/>
            <person name="Pacheco D.M."/>
            <person name="Li D."/>
            <person name="Noel S.J."/>
            <person name="Moon C.D."/>
            <person name="Cookson A.L."/>
            <person name="Attwood G.T."/>
        </authorList>
    </citation>
    <scope>NUCLEOTIDE SEQUENCE [LARGE SCALE GENOMIC DNA]</scope>
    <source>
        <strain evidence="3">ATCC 51982 / DSM 14932 / B316</strain>
    </source>
</reference>
<keyword evidence="1" id="KW-0472">Membrane</keyword>
<keyword evidence="1" id="KW-1133">Transmembrane helix</keyword>
<feature type="transmembrane region" description="Helical" evidence="1">
    <location>
        <begin position="26"/>
        <end position="47"/>
    </location>
</feature>
<dbReference type="RefSeq" id="WP_013281958.1">
    <property type="nucleotide sequence ID" value="NC_014387.1"/>
</dbReference>
<dbReference type="HOGENOM" id="CLU_764589_0_0_9"/>
<dbReference type="AlphaFoldDB" id="E0RX94"/>
<evidence type="ECO:0000313" key="2">
    <source>
        <dbReference type="EMBL" id="ADL35305.1"/>
    </source>
</evidence>
<dbReference type="EMBL" id="CP001810">
    <property type="protein sequence ID" value="ADL35305.1"/>
    <property type="molecule type" value="Genomic_DNA"/>
</dbReference>
<organism evidence="2 3">
    <name type="scientific">Butyrivibrio proteoclasticus (strain ATCC 51982 / DSM 14932 / B316)</name>
    <name type="common">Clostridium proteoclasticum</name>
    <dbReference type="NCBI Taxonomy" id="515622"/>
    <lineage>
        <taxon>Bacteria</taxon>
        <taxon>Bacillati</taxon>
        <taxon>Bacillota</taxon>
        <taxon>Clostridia</taxon>
        <taxon>Lachnospirales</taxon>
        <taxon>Lachnospiraceae</taxon>
        <taxon>Butyrivibrio</taxon>
    </lineage>
</organism>
<evidence type="ECO:0000313" key="3">
    <source>
        <dbReference type="Proteomes" id="UP000001299"/>
    </source>
</evidence>
<evidence type="ECO:0000256" key="1">
    <source>
        <dbReference type="SAM" id="Phobius"/>
    </source>
</evidence>
<proteinExistence type="predicted"/>
<protein>
    <submittedName>
        <fullName evidence="2">Polysaccharide export protein</fullName>
    </submittedName>
</protein>
<name>E0RX94_BUTPB</name>
<dbReference type="Proteomes" id="UP000001299">
    <property type="component" value="Chromosome 1"/>
</dbReference>
<dbReference type="STRING" id="515622.bpr_I2572"/>
<sequence>MERGSKGHREETLNLRCFYLRLIRKIWIVPLAAVIGAAICLGIYTLATVTYGPARSYRAEARLYVSFAYDENKGTLVDHYNAYTWQHMLMPTDDILNPIIAELEKEQIYVTESDGLSATYGDAKSITKDELLASINADTPSDVRLMLLSAENSDKELADSILRASVKSLEEYGSSNKAFDSIKCLSIDEAKLVTYSDRSFAAAVFGAICAAVVAILIMLLIAAIDDAIYIQEDAEKRYSVNVLGIQCKKADDFFKNELIAGLNKATEGYTQVAVISTDSVEDEKVSKADTEAISAIISGTDAGANVRLIPMAVPGTVLDNYRKIGTCDGVILCVPFGTRNGAMTEHILAQLKKHECPVLGIVIARADSRFMRSYYGIK</sequence>
<dbReference type="KEGG" id="bpb:bpr_I2572"/>
<feature type="transmembrane region" description="Helical" evidence="1">
    <location>
        <begin position="200"/>
        <end position="224"/>
    </location>
</feature>
<dbReference type="eggNOG" id="COG3944">
    <property type="taxonomic scope" value="Bacteria"/>
</dbReference>
<keyword evidence="3" id="KW-1185">Reference proteome</keyword>
<gene>
    <name evidence="2" type="ordered locus">bpr_I2572</name>
</gene>
<keyword evidence="1" id="KW-0812">Transmembrane</keyword>
<accession>E0RX94</accession>